<dbReference type="Gene3D" id="1.25.40.10">
    <property type="entry name" value="Tetratricopeptide repeat domain"/>
    <property type="match status" value="1"/>
</dbReference>
<gene>
    <name evidence="2" type="ORF">EGH73_00300</name>
</gene>
<dbReference type="InterPro" id="IPR011990">
    <property type="entry name" value="TPR-like_helical_dom_sf"/>
</dbReference>
<reference evidence="3" key="1">
    <citation type="submission" date="2018-11" db="EMBL/GenBank/DDBJ databases">
        <title>Proposal to divide the Flavobacteriaceae and reorganize its genera based on Amino Acid Identity values calculated from whole genome sequences.</title>
        <authorList>
            <person name="Nicholson A.C."/>
            <person name="Gulvik C.A."/>
            <person name="Whitney A.M."/>
            <person name="Humrighouse B.W."/>
            <person name="Bell M."/>
            <person name="Holmes B."/>
            <person name="Steigerwalt A."/>
            <person name="Villarma A."/>
            <person name="Sheth M."/>
            <person name="Batra D."/>
            <person name="Pryor J."/>
            <person name="Bernardet J.-F."/>
            <person name="Hugo C."/>
            <person name="Kampfer P."/>
            <person name="Newman J."/>
            <person name="Mcquiston J."/>
        </authorList>
    </citation>
    <scope>NUCLEOTIDE SEQUENCE [LARGE SCALE GENOMIC DNA]</scope>
    <source>
        <strain evidence="3">DSM 22165</strain>
    </source>
</reference>
<feature type="chain" id="PRO_5018192280" evidence="1">
    <location>
        <begin position="25"/>
        <end position="182"/>
    </location>
</feature>
<dbReference type="EMBL" id="RJTU01000007">
    <property type="protein sequence ID" value="ROI15010.1"/>
    <property type="molecule type" value="Genomic_DNA"/>
</dbReference>
<feature type="signal peptide" evidence="1">
    <location>
        <begin position="1"/>
        <end position="24"/>
    </location>
</feature>
<accession>A0A3N0XCF0</accession>
<dbReference type="RefSeq" id="WP_123280160.1">
    <property type="nucleotide sequence ID" value="NZ_RJTU01000007.1"/>
</dbReference>
<dbReference type="SUPFAM" id="SSF48452">
    <property type="entry name" value="TPR-like"/>
    <property type="match status" value="1"/>
</dbReference>
<proteinExistence type="predicted"/>
<name>A0A3N0XCF0_9FLAO</name>
<dbReference type="Proteomes" id="UP000267623">
    <property type="component" value="Unassembled WGS sequence"/>
</dbReference>
<evidence type="ECO:0000313" key="3">
    <source>
        <dbReference type="Proteomes" id="UP000267623"/>
    </source>
</evidence>
<evidence type="ECO:0000256" key="1">
    <source>
        <dbReference type="SAM" id="SignalP"/>
    </source>
</evidence>
<dbReference type="AlphaFoldDB" id="A0A3N0XCF0"/>
<keyword evidence="1" id="KW-0732">Signal</keyword>
<protein>
    <submittedName>
        <fullName evidence="2">Uncharacterized protein</fullName>
    </submittedName>
</protein>
<organism evidence="2 3">
    <name type="scientific">Epilithonimonas hominis</name>
    <dbReference type="NCBI Taxonomy" id="420404"/>
    <lineage>
        <taxon>Bacteria</taxon>
        <taxon>Pseudomonadati</taxon>
        <taxon>Bacteroidota</taxon>
        <taxon>Flavobacteriia</taxon>
        <taxon>Flavobacteriales</taxon>
        <taxon>Weeksellaceae</taxon>
        <taxon>Chryseobacterium group</taxon>
        <taxon>Epilithonimonas</taxon>
    </lineage>
</organism>
<sequence>MKTEVKIRSLLLGVSLLAAGFATAQTTKTTEQAQTSAQTQETTNPEIDALKLKISSNPDDTQSLVALATAYQNVNDWNSAIVTWNKITAILPDWAPAYYSIGYANQSAKNNEAAKTAYEQYIAKVKPEDVDAAKQNLAYAYFFIAFLDKDTNPEKAKEYIAKSLQYDGSNQDALNLSKSLMN</sequence>
<comment type="caution">
    <text evidence="2">The sequence shown here is derived from an EMBL/GenBank/DDBJ whole genome shotgun (WGS) entry which is preliminary data.</text>
</comment>
<evidence type="ECO:0000313" key="2">
    <source>
        <dbReference type="EMBL" id="ROI15010.1"/>
    </source>
</evidence>